<sequence length="88" mass="10253">MNNYDNVVLYIGDDIKAQMEENGIREDEIKMVVGTAQETGEKLRDEADSRYLAKLKIADVFFYAEYEKKDDGYQVIDAYNHKTYVTGW</sequence>
<evidence type="ECO:0000313" key="1">
    <source>
        <dbReference type="EMBL" id="UYO63960.1"/>
    </source>
</evidence>
<protein>
    <submittedName>
        <fullName evidence="1">Uncharacterized protein</fullName>
    </submittedName>
</protein>
<dbReference type="RefSeq" id="WP_263993049.1">
    <property type="nucleotide sequence ID" value="NZ_CP087994.1"/>
</dbReference>
<dbReference type="Proteomes" id="UP001163550">
    <property type="component" value="Chromosome"/>
</dbReference>
<evidence type="ECO:0000313" key="2">
    <source>
        <dbReference type="Proteomes" id="UP001163550"/>
    </source>
</evidence>
<name>A0ABY6HI42_9FIRM</name>
<gene>
    <name evidence="1" type="ORF">LNN31_05955</name>
</gene>
<organism evidence="1 2">
    <name type="scientific">Acetobacterium wieringae</name>
    <dbReference type="NCBI Taxonomy" id="52694"/>
    <lineage>
        <taxon>Bacteria</taxon>
        <taxon>Bacillati</taxon>
        <taxon>Bacillota</taxon>
        <taxon>Clostridia</taxon>
        <taxon>Eubacteriales</taxon>
        <taxon>Eubacteriaceae</taxon>
        <taxon>Acetobacterium</taxon>
    </lineage>
</organism>
<keyword evidence="2" id="KW-1185">Reference proteome</keyword>
<dbReference type="EMBL" id="CP087994">
    <property type="protein sequence ID" value="UYO63960.1"/>
    <property type="molecule type" value="Genomic_DNA"/>
</dbReference>
<proteinExistence type="predicted"/>
<reference evidence="1" key="1">
    <citation type="submission" date="2021-11" db="EMBL/GenBank/DDBJ databases">
        <title>Isoprene-degrading acetogen.</title>
        <authorList>
            <person name="Yang Y."/>
            <person name="Jin H."/>
            <person name="Yan J."/>
        </authorList>
    </citation>
    <scope>NUCLEOTIDE SEQUENCE</scope>
    <source>
        <strain evidence="1">Berkeley</strain>
    </source>
</reference>
<accession>A0ABY6HI42</accession>